<proteinExistence type="predicted"/>
<dbReference type="AlphaFoldDB" id="A0A1G5YS05"/>
<evidence type="ECO:0000313" key="2">
    <source>
        <dbReference type="EMBL" id="SDA85449.1"/>
    </source>
</evidence>
<accession>A0A1G5YS05</accession>
<keyword evidence="3" id="KW-1185">Reference proteome</keyword>
<reference evidence="3" key="1">
    <citation type="submission" date="2016-10" db="EMBL/GenBank/DDBJ databases">
        <authorList>
            <person name="Varghese N."/>
            <person name="Submissions S."/>
        </authorList>
    </citation>
    <scope>NUCLEOTIDE SEQUENCE [LARGE SCALE GENOMIC DNA]</scope>
    <source>
        <strain evidence="3">DSM 22703</strain>
    </source>
</reference>
<name>A0A1G5YS05_9BACT</name>
<feature type="compositionally biased region" description="Basic and acidic residues" evidence="1">
    <location>
        <begin position="47"/>
        <end position="57"/>
    </location>
</feature>
<dbReference type="EMBL" id="FMXE01000020">
    <property type="protein sequence ID" value="SDA85449.1"/>
    <property type="molecule type" value="Genomic_DNA"/>
</dbReference>
<sequence length="57" mass="6941">MYKPLIIFNLYPINPYIGRRKKATNREIDRLFKLKKHYTNMGKRKKDPNGDLRPNHK</sequence>
<protein>
    <submittedName>
        <fullName evidence="2">Uncharacterized protein</fullName>
    </submittedName>
</protein>
<gene>
    <name evidence="2" type="ORF">SAMN03080617_02789</name>
</gene>
<feature type="region of interest" description="Disordered" evidence="1">
    <location>
        <begin position="38"/>
        <end position="57"/>
    </location>
</feature>
<organism evidence="2 3">
    <name type="scientific">Algoriphagus alkaliphilus</name>
    <dbReference type="NCBI Taxonomy" id="279824"/>
    <lineage>
        <taxon>Bacteria</taxon>
        <taxon>Pseudomonadati</taxon>
        <taxon>Bacteroidota</taxon>
        <taxon>Cytophagia</taxon>
        <taxon>Cytophagales</taxon>
        <taxon>Cyclobacteriaceae</taxon>
        <taxon>Algoriphagus</taxon>
    </lineage>
</organism>
<dbReference type="Proteomes" id="UP000198756">
    <property type="component" value="Unassembled WGS sequence"/>
</dbReference>
<evidence type="ECO:0000313" key="3">
    <source>
        <dbReference type="Proteomes" id="UP000198756"/>
    </source>
</evidence>
<evidence type="ECO:0000256" key="1">
    <source>
        <dbReference type="SAM" id="MobiDB-lite"/>
    </source>
</evidence>